<evidence type="ECO:0000256" key="4">
    <source>
        <dbReference type="ARBA" id="ARBA00022729"/>
    </source>
</evidence>
<dbReference type="AlphaFoldDB" id="A0A8J6HAG2"/>
<dbReference type="GO" id="GO:0098552">
    <property type="term" value="C:side of membrane"/>
    <property type="evidence" value="ECO:0007669"/>
    <property type="project" value="UniProtKB-KW"/>
</dbReference>
<comment type="subcellular location">
    <subcellularLocation>
        <location evidence="1">Membrane</location>
        <topology evidence="1">Lipid-anchor</topology>
        <topology evidence="1">GPI-anchor</topology>
    </subcellularLocation>
</comment>
<evidence type="ECO:0000256" key="8">
    <source>
        <dbReference type="ARBA" id="ARBA00023288"/>
    </source>
</evidence>
<proteinExistence type="predicted"/>
<accession>A0A8J6HAG2</accession>
<evidence type="ECO:0000256" key="2">
    <source>
        <dbReference type="ARBA" id="ARBA00022622"/>
    </source>
</evidence>
<evidence type="ECO:0000256" key="3">
    <source>
        <dbReference type="ARBA" id="ARBA00022692"/>
    </source>
</evidence>
<evidence type="ECO:0000256" key="6">
    <source>
        <dbReference type="ARBA" id="ARBA00023136"/>
    </source>
</evidence>
<evidence type="ECO:0000256" key="9">
    <source>
        <dbReference type="SAM" id="Phobius"/>
    </source>
</evidence>
<dbReference type="GO" id="GO:0030431">
    <property type="term" value="P:sleep"/>
    <property type="evidence" value="ECO:0007669"/>
    <property type="project" value="InterPro"/>
</dbReference>
<keyword evidence="2" id="KW-0336">GPI-anchor</keyword>
<gene>
    <name evidence="10" type="ORF">GEV33_007652</name>
</gene>
<dbReference type="Proteomes" id="UP000719412">
    <property type="component" value="Unassembled WGS sequence"/>
</dbReference>
<dbReference type="PANTHER" id="PTHR33562">
    <property type="entry name" value="ATILLA, ISOFORM B-RELATED-RELATED"/>
    <property type="match status" value="1"/>
</dbReference>
<organism evidence="10 11">
    <name type="scientific">Tenebrio molitor</name>
    <name type="common">Yellow mealworm beetle</name>
    <dbReference type="NCBI Taxonomy" id="7067"/>
    <lineage>
        <taxon>Eukaryota</taxon>
        <taxon>Metazoa</taxon>
        <taxon>Ecdysozoa</taxon>
        <taxon>Arthropoda</taxon>
        <taxon>Hexapoda</taxon>
        <taxon>Insecta</taxon>
        <taxon>Pterygota</taxon>
        <taxon>Neoptera</taxon>
        <taxon>Endopterygota</taxon>
        <taxon>Coleoptera</taxon>
        <taxon>Polyphaga</taxon>
        <taxon>Cucujiformia</taxon>
        <taxon>Tenebrionidae</taxon>
        <taxon>Tenebrio</taxon>
    </lineage>
</organism>
<evidence type="ECO:0000313" key="10">
    <source>
        <dbReference type="EMBL" id="KAH0815140.1"/>
    </source>
</evidence>
<evidence type="ECO:0000256" key="5">
    <source>
        <dbReference type="ARBA" id="ARBA00022989"/>
    </source>
</evidence>
<dbReference type="Pfam" id="PF17064">
    <property type="entry name" value="QVR"/>
    <property type="match status" value="2"/>
</dbReference>
<evidence type="ECO:0000313" key="11">
    <source>
        <dbReference type="Proteomes" id="UP000719412"/>
    </source>
</evidence>
<dbReference type="InterPro" id="IPR031424">
    <property type="entry name" value="QVR-like"/>
</dbReference>
<dbReference type="GO" id="GO:0032222">
    <property type="term" value="P:regulation of synaptic transmission, cholinergic"/>
    <property type="evidence" value="ECO:0007669"/>
    <property type="project" value="InterPro"/>
</dbReference>
<reference evidence="10" key="2">
    <citation type="submission" date="2021-08" db="EMBL/GenBank/DDBJ databases">
        <authorList>
            <person name="Eriksson T."/>
        </authorList>
    </citation>
    <scope>NUCLEOTIDE SEQUENCE</scope>
    <source>
        <strain evidence="10">Stoneville</strain>
        <tissue evidence="10">Whole head</tissue>
    </source>
</reference>
<dbReference type="PANTHER" id="PTHR33562:SF23">
    <property type="entry name" value="PROTEIN QUIVER"/>
    <property type="match status" value="1"/>
</dbReference>
<evidence type="ECO:0000256" key="1">
    <source>
        <dbReference type="ARBA" id="ARBA00004589"/>
    </source>
</evidence>
<name>A0A8J6HAG2_TENMO</name>
<feature type="transmembrane region" description="Helical" evidence="9">
    <location>
        <begin position="162"/>
        <end position="181"/>
    </location>
</feature>
<sequence>MWKCVQVAGTSLVSSFPSDHTPRLNRAITNIISNTITIIKRDSVRSNHTQLVRSAASCSLHKKFNTASRDGVFRRRRPQPTPSSTSRPAPMFVHLVVDTCGVVAGFGKKYPENCFVLFMVDRVPSPSTAGGPGQDAFAVGTSPVSWCPGVTLTSTIMSLDNICYITVLVAVFGLISPALGIRCFQCSSFVNPECADIPANHTDSPFLHKCEQRDDYQMFCRKIVQTVLEAPQFTRITRTCGWYLNKDNRTNCQVSDTDFKMETTFHCIRCFNCSSRTNMNCVTFEGDNASMIVDCPQPNAFCRKTRQIITADSTTIITRACGWIKFKEHSGDYCMMTNTNFKQEISSALDIEYFDHVDEIAYFFKFKKYNNRTSSFIVITPVFLSIL</sequence>
<protein>
    <recommendedName>
        <fullName evidence="12">Protein quiver</fullName>
    </recommendedName>
</protein>
<keyword evidence="7" id="KW-0325">Glycoprotein</keyword>
<keyword evidence="3 9" id="KW-0812">Transmembrane</keyword>
<evidence type="ECO:0000256" key="7">
    <source>
        <dbReference type="ARBA" id="ARBA00023180"/>
    </source>
</evidence>
<dbReference type="EMBL" id="JABDTM020023489">
    <property type="protein sequence ID" value="KAH0815140.1"/>
    <property type="molecule type" value="Genomic_DNA"/>
</dbReference>
<comment type="caution">
    <text evidence="10">The sequence shown here is derived from an EMBL/GenBank/DDBJ whole genome shotgun (WGS) entry which is preliminary data.</text>
</comment>
<keyword evidence="6 9" id="KW-0472">Membrane</keyword>
<keyword evidence="8" id="KW-0449">Lipoprotein</keyword>
<keyword evidence="5 9" id="KW-1133">Transmembrane helix</keyword>
<keyword evidence="11" id="KW-1185">Reference proteome</keyword>
<dbReference type="CDD" id="cd00117">
    <property type="entry name" value="TFP"/>
    <property type="match status" value="1"/>
</dbReference>
<keyword evidence="4" id="KW-0732">Signal</keyword>
<dbReference type="InterPro" id="IPR050975">
    <property type="entry name" value="Sleep_regulator"/>
</dbReference>
<evidence type="ECO:0008006" key="12">
    <source>
        <dbReference type="Google" id="ProtNLM"/>
    </source>
</evidence>
<reference evidence="10" key="1">
    <citation type="journal article" date="2020" name="J Insects Food Feed">
        <title>The yellow mealworm (Tenebrio molitor) genome: a resource for the emerging insects as food and feed industry.</title>
        <authorList>
            <person name="Eriksson T."/>
            <person name="Andere A."/>
            <person name="Kelstrup H."/>
            <person name="Emery V."/>
            <person name="Picard C."/>
        </authorList>
    </citation>
    <scope>NUCLEOTIDE SEQUENCE</scope>
    <source>
        <strain evidence="10">Stoneville</strain>
        <tissue evidence="10">Whole head</tissue>
    </source>
</reference>